<dbReference type="InterPro" id="IPR051012">
    <property type="entry name" value="CellSynth/LPSAsmb/PSIAsmb"/>
</dbReference>
<dbReference type="Proteomes" id="UP000002318">
    <property type="component" value="Chromosome"/>
</dbReference>
<dbReference type="InterPro" id="IPR019734">
    <property type="entry name" value="TPR_rpt"/>
</dbReference>
<dbReference type="AlphaFoldDB" id="E1R449"/>
<evidence type="ECO:0000313" key="4">
    <source>
        <dbReference type="Proteomes" id="UP000002318"/>
    </source>
</evidence>
<name>E1R449_SEDSS</name>
<dbReference type="RefSeq" id="WP_013253935.1">
    <property type="nucleotide sequence ID" value="NC_014364.1"/>
</dbReference>
<keyword evidence="2" id="KW-0802">TPR repeat</keyword>
<evidence type="ECO:0000256" key="2">
    <source>
        <dbReference type="ARBA" id="ARBA00022803"/>
    </source>
</evidence>
<sequence>MEERIQRAQLLIMDNRYLDALEILTEILREEPDEREALRLAGTAWMESGEAGKAVKALDYYRKRWGDDAKALEALGCSHFKLGNYGLSREILEEAERLDDRNPSIERNLGVVYHHLGEEGKSIRRLEQSNELGPDDYRTMYALAMAYMLAGRPAEAEPLLEGVLKVPTPEEFRTLARVNLKRIHKQIETRERPKTKD</sequence>
<reference evidence="3 4" key="1">
    <citation type="journal article" date="2010" name="Stand. Genomic Sci.">
        <title>Complete genome sequence of Spirochaeta smaragdinae type strain (SEBR 4228).</title>
        <authorList>
            <person name="Mavromatis K."/>
            <person name="Yasawong M."/>
            <person name="Chertkov O."/>
            <person name="Lapidus A."/>
            <person name="Lucas S."/>
            <person name="Nolan M."/>
            <person name="Del Rio T.G."/>
            <person name="Tice H."/>
            <person name="Cheng J.F."/>
            <person name="Pitluck S."/>
            <person name="Liolios K."/>
            <person name="Ivanova N."/>
            <person name="Tapia R."/>
            <person name="Han C."/>
            <person name="Bruce D."/>
            <person name="Goodwin L."/>
            <person name="Pati A."/>
            <person name="Chen A."/>
            <person name="Palaniappan K."/>
            <person name="Land M."/>
            <person name="Hauser L."/>
            <person name="Chang Y.J."/>
            <person name="Jeffries C.D."/>
            <person name="Detter J.C."/>
            <person name="Rohde M."/>
            <person name="Brambilla E."/>
            <person name="Spring S."/>
            <person name="Goker M."/>
            <person name="Sikorski J."/>
            <person name="Woyke T."/>
            <person name="Bristow J."/>
            <person name="Eisen J.A."/>
            <person name="Markowitz V."/>
            <person name="Hugenholtz P."/>
            <person name="Klenk H.P."/>
            <person name="Kyrpides N.C."/>
        </authorList>
    </citation>
    <scope>NUCLEOTIDE SEQUENCE [LARGE SCALE GENOMIC DNA]</scope>
    <source>
        <strain evidence="4">DSM 11293 / JCM 15392 / SEBR 4228</strain>
    </source>
</reference>
<dbReference type="Gene3D" id="1.25.40.10">
    <property type="entry name" value="Tetratricopeptide repeat domain"/>
    <property type="match status" value="1"/>
</dbReference>
<protein>
    <submittedName>
        <fullName evidence="3">Tetratricopeptide TPR_2 repeat protein</fullName>
    </submittedName>
</protein>
<gene>
    <name evidence="3" type="ordered locus">Spirs_1344</name>
</gene>
<dbReference type="SUPFAM" id="SSF48452">
    <property type="entry name" value="TPR-like"/>
    <property type="match status" value="1"/>
</dbReference>
<dbReference type="STRING" id="573413.Spirs_1344"/>
<dbReference type="Pfam" id="PF13374">
    <property type="entry name" value="TPR_10"/>
    <property type="match status" value="1"/>
</dbReference>
<dbReference type="HOGENOM" id="CLU_1383417_0_0_12"/>
<proteinExistence type="predicted"/>
<dbReference type="eggNOG" id="COG0457">
    <property type="taxonomic scope" value="Bacteria"/>
</dbReference>
<evidence type="ECO:0000256" key="1">
    <source>
        <dbReference type="ARBA" id="ARBA00022737"/>
    </source>
</evidence>
<dbReference type="PANTHER" id="PTHR45586">
    <property type="entry name" value="TPR REPEAT-CONTAINING PROTEIN PA4667"/>
    <property type="match status" value="1"/>
</dbReference>
<keyword evidence="1" id="KW-0677">Repeat</keyword>
<dbReference type="OrthoDB" id="368916at2"/>
<dbReference type="Pfam" id="PF13432">
    <property type="entry name" value="TPR_16"/>
    <property type="match status" value="2"/>
</dbReference>
<dbReference type="SMART" id="SM00028">
    <property type="entry name" value="TPR"/>
    <property type="match status" value="4"/>
</dbReference>
<keyword evidence="4" id="KW-1185">Reference proteome</keyword>
<accession>E1R449</accession>
<evidence type="ECO:0000313" key="3">
    <source>
        <dbReference type="EMBL" id="ADK80471.1"/>
    </source>
</evidence>
<dbReference type="InterPro" id="IPR011990">
    <property type="entry name" value="TPR-like_helical_dom_sf"/>
</dbReference>
<organism evidence="3 4">
    <name type="scientific">Sediminispirochaeta smaragdinae (strain DSM 11293 / JCM 15392 / SEBR 4228)</name>
    <name type="common">Spirochaeta smaragdinae</name>
    <dbReference type="NCBI Taxonomy" id="573413"/>
    <lineage>
        <taxon>Bacteria</taxon>
        <taxon>Pseudomonadati</taxon>
        <taxon>Spirochaetota</taxon>
        <taxon>Spirochaetia</taxon>
        <taxon>Spirochaetales</taxon>
        <taxon>Spirochaetaceae</taxon>
        <taxon>Sediminispirochaeta</taxon>
    </lineage>
</organism>
<dbReference type="EMBL" id="CP002116">
    <property type="protein sequence ID" value="ADK80471.1"/>
    <property type="molecule type" value="Genomic_DNA"/>
</dbReference>
<dbReference type="PANTHER" id="PTHR45586:SF1">
    <property type="entry name" value="LIPOPOLYSACCHARIDE ASSEMBLY PROTEIN B"/>
    <property type="match status" value="1"/>
</dbReference>
<dbReference type="KEGG" id="ssm:Spirs_1344"/>